<reference evidence="2" key="1">
    <citation type="submission" date="2023-06" db="EMBL/GenBank/DDBJ databases">
        <title>Genome-scale phylogeny and comparative genomics of the fungal order Sordariales.</title>
        <authorList>
            <consortium name="Lawrence Berkeley National Laboratory"/>
            <person name="Hensen N."/>
            <person name="Bonometti L."/>
            <person name="Westerberg I."/>
            <person name="Brannstrom I.O."/>
            <person name="Guillou S."/>
            <person name="Cros-Aarteil S."/>
            <person name="Calhoun S."/>
            <person name="Haridas S."/>
            <person name="Kuo A."/>
            <person name="Mondo S."/>
            <person name="Pangilinan J."/>
            <person name="Riley R."/>
            <person name="Labutti K."/>
            <person name="Andreopoulos B."/>
            <person name="Lipzen A."/>
            <person name="Chen C."/>
            <person name="Yanf M."/>
            <person name="Daum C."/>
            <person name="Ng V."/>
            <person name="Clum A."/>
            <person name="Steindorff A."/>
            <person name="Ohm R."/>
            <person name="Martin F."/>
            <person name="Silar P."/>
            <person name="Natvig D."/>
            <person name="Lalanne C."/>
            <person name="Gautier V."/>
            <person name="Ament-Velasquez S.L."/>
            <person name="Kruys A."/>
            <person name="Hutchinson M.I."/>
            <person name="Powell A.J."/>
            <person name="Barry K."/>
            <person name="Miller A.N."/>
            <person name="Grigoriev I.V."/>
            <person name="Debuchy R."/>
            <person name="Gladieux P."/>
            <person name="Thoren M.H."/>
            <person name="Johannesson H."/>
        </authorList>
    </citation>
    <scope>NUCLEOTIDE SEQUENCE</scope>
    <source>
        <strain evidence="2">8032-3</strain>
    </source>
</reference>
<feature type="region of interest" description="Disordered" evidence="1">
    <location>
        <begin position="141"/>
        <end position="168"/>
    </location>
</feature>
<name>A0AAJ0BS70_9PEZI</name>
<dbReference type="EMBL" id="MU839027">
    <property type="protein sequence ID" value="KAK1763505.1"/>
    <property type="molecule type" value="Genomic_DNA"/>
</dbReference>
<dbReference type="RefSeq" id="XP_060279718.1">
    <property type="nucleotide sequence ID" value="XM_060431969.1"/>
</dbReference>
<dbReference type="AlphaFoldDB" id="A0AAJ0BS70"/>
<sequence length="210" mass="23467">MFLTQLGPLAIRKGVLYNDDSLWGRHWACKCAGCVNFILKNIARVIHWRLRVLASGSITPSLEQEDVNSFRNHEIIRVALPSGVQAAIDPTGIQFGWRDYLTPWSAFARHRIHRIKEEAPCRSIHQDRVLPTGPLGVSQTAWRGPTCAARRRERESSNRSRLLGKRGMDGGYGGVSGLLRLKDSSFSKARTVLLSRVKDVINKQAGIRGS</sequence>
<protein>
    <submittedName>
        <fullName evidence="2">Uncharacterized protein</fullName>
    </submittedName>
</protein>
<gene>
    <name evidence="2" type="ORF">QBC33DRAFT_598386</name>
</gene>
<organism evidence="2 3">
    <name type="scientific">Phialemonium atrogriseum</name>
    <dbReference type="NCBI Taxonomy" id="1093897"/>
    <lineage>
        <taxon>Eukaryota</taxon>
        <taxon>Fungi</taxon>
        <taxon>Dikarya</taxon>
        <taxon>Ascomycota</taxon>
        <taxon>Pezizomycotina</taxon>
        <taxon>Sordariomycetes</taxon>
        <taxon>Sordariomycetidae</taxon>
        <taxon>Cephalothecales</taxon>
        <taxon>Cephalothecaceae</taxon>
        <taxon>Phialemonium</taxon>
    </lineage>
</organism>
<proteinExistence type="predicted"/>
<evidence type="ECO:0000256" key="1">
    <source>
        <dbReference type="SAM" id="MobiDB-lite"/>
    </source>
</evidence>
<evidence type="ECO:0000313" key="2">
    <source>
        <dbReference type="EMBL" id="KAK1763505.1"/>
    </source>
</evidence>
<evidence type="ECO:0000313" key="3">
    <source>
        <dbReference type="Proteomes" id="UP001244011"/>
    </source>
</evidence>
<keyword evidence="3" id="KW-1185">Reference proteome</keyword>
<dbReference type="Proteomes" id="UP001244011">
    <property type="component" value="Unassembled WGS sequence"/>
</dbReference>
<dbReference type="GeneID" id="85315156"/>
<comment type="caution">
    <text evidence="2">The sequence shown here is derived from an EMBL/GenBank/DDBJ whole genome shotgun (WGS) entry which is preliminary data.</text>
</comment>
<accession>A0AAJ0BS70</accession>